<evidence type="ECO:0000256" key="1">
    <source>
        <dbReference type="ARBA" id="ARBA00022614"/>
    </source>
</evidence>
<dbReference type="AlphaFoldDB" id="A0A0D9WI24"/>
<evidence type="ECO:0000313" key="7">
    <source>
        <dbReference type="Proteomes" id="UP000032180"/>
    </source>
</evidence>
<keyword evidence="7" id="KW-1185">Reference proteome</keyword>
<dbReference type="InterPro" id="IPR013210">
    <property type="entry name" value="LRR_N_plant-typ"/>
</dbReference>
<dbReference type="STRING" id="77586.A0A0D9WI24"/>
<keyword evidence="3" id="KW-0677">Repeat</keyword>
<evidence type="ECO:0000259" key="5">
    <source>
        <dbReference type="Pfam" id="PF08263"/>
    </source>
</evidence>
<dbReference type="eggNOG" id="KOG0619">
    <property type="taxonomic scope" value="Eukaryota"/>
</dbReference>
<evidence type="ECO:0000256" key="4">
    <source>
        <dbReference type="SAM" id="SignalP"/>
    </source>
</evidence>
<dbReference type="SUPFAM" id="SSF52058">
    <property type="entry name" value="L domain-like"/>
    <property type="match status" value="1"/>
</dbReference>
<dbReference type="EnsemblPlants" id="LPERR05G17040.1">
    <property type="protein sequence ID" value="LPERR05G17040.1"/>
    <property type="gene ID" value="LPERR05G17040"/>
</dbReference>
<keyword evidence="1" id="KW-0433">Leucine-rich repeat</keyword>
<feature type="signal peptide" evidence="4">
    <location>
        <begin position="1"/>
        <end position="31"/>
    </location>
</feature>
<dbReference type="Proteomes" id="UP000032180">
    <property type="component" value="Chromosome 5"/>
</dbReference>
<dbReference type="PANTHER" id="PTHR48060">
    <property type="entry name" value="DNA DAMAGE-REPAIR/TOLERATION PROTEIN DRT100"/>
    <property type="match status" value="1"/>
</dbReference>
<proteinExistence type="predicted"/>
<keyword evidence="2 4" id="KW-0732">Signal</keyword>
<feature type="domain" description="Leucine-rich repeat-containing N-terminal plant-type" evidence="5">
    <location>
        <begin position="34"/>
        <end position="74"/>
    </location>
</feature>
<protein>
    <recommendedName>
        <fullName evidence="5">Leucine-rich repeat-containing N-terminal plant-type domain-containing protein</fullName>
    </recommendedName>
</protein>
<accession>A0A0D9WI24</accession>
<dbReference type="PANTHER" id="PTHR48060:SF21">
    <property type="entry name" value="L DOMAIN-LIKE PROTEIN"/>
    <property type="match status" value="1"/>
</dbReference>
<dbReference type="Gene3D" id="3.80.10.10">
    <property type="entry name" value="Ribonuclease Inhibitor"/>
    <property type="match status" value="1"/>
</dbReference>
<dbReference type="InterPro" id="IPR001611">
    <property type="entry name" value="Leu-rich_rpt"/>
</dbReference>
<name>A0A0D9WI24_9ORYZ</name>
<reference evidence="6 7" key="1">
    <citation type="submission" date="2012-08" db="EMBL/GenBank/DDBJ databases">
        <title>Oryza genome evolution.</title>
        <authorList>
            <person name="Wing R.A."/>
        </authorList>
    </citation>
    <scope>NUCLEOTIDE SEQUENCE</scope>
</reference>
<reference evidence="6" key="3">
    <citation type="submission" date="2015-04" db="UniProtKB">
        <authorList>
            <consortium name="EnsemblPlants"/>
        </authorList>
    </citation>
    <scope>IDENTIFICATION</scope>
</reference>
<evidence type="ECO:0000256" key="3">
    <source>
        <dbReference type="ARBA" id="ARBA00022737"/>
    </source>
</evidence>
<organism evidence="6 7">
    <name type="scientific">Leersia perrieri</name>
    <dbReference type="NCBI Taxonomy" id="77586"/>
    <lineage>
        <taxon>Eukaryota</taxon>
        <taxon>Viridiplantae</taxon>
        <taxon>Streptophyta</taxon>
        <taxon>Embryophyta</taxon>
        <taxon>Tracheophyta</taxon>
        <taxon>Spermatophyta</taxon>
        <taxon>Magnoliopsida</taxon>
        <taxon>Liliopsida</taxon>
        <taxon>Poales</taxon>
        <taxon>Poaceae</taxon>
        <taxon>BOP clade</taxon>
        <taxon>Oryzoideae</taxon>
        <taxon>Oryzeae</taxon>
        <taxon>Oryzinae</taxon>
        <taxon>Leersia</taxon>
    </lineage>
</organism>
<dbReference type="InterPro" id="IPR032675">
    <property type="entry name" value="LRR_dom_sf"/>
</dbReference>
<dbReference type="Pfam" id="PF00560">
    <property type="entry name" value="LRR_1"/>
    <property type="match status" value="1"/>
</dbReference>
<evidence type="ECO:0000313" key="6">
    <source>
        <dbReference type="EnsemblPlants" id="LPERR05G17040.1"/>
    </source>
</evidence>
<dbReference type="HOGENOM" id="CLU_156124_0_0_1"/>
<reference evidence="7" key="2">
    <citation type="submission" date="2013-12" db="EMBL/GenBank/DDBJ databases">
        <authorList>
            <person name="Yu Y."/>
            <person name="Lee S."/>
            <person name="de Baynast K."/>
            <person name="Wissotski M."/>
            <person name="Liu L."/>
            <person name="Talag J."/>
            <person name="Goicoechea J."/>
            <person name="Angelova A."/>
            <person name="Jetty R."/>
            <person name="Kudrna D."/>
            <person name="Golser W."/>
            <person name="Rivera L."/>
            <person name="Zhang J."/>
            <person name="Wing R."/>
        </authorList>
    </citation>
    <scope>NUCLEOTIDE SEQUENCE</scope>
</reference>
<sequence length="130" mass="14073">MAAGNNLALPSSSSATTAILLLLVLLVPAQASITDVAALSLLQKGLRDPNGELTSWVWDPDLPNPCSWSYVTCDHLDHRVTGMEITWNLIEGSIPMEYGQMENLVSFDLSGNWLSGSIPPQLGRLQRLAN</sequence>
<evidence type="ECO:0000256" key="2">
    <source>
        <dbReference type="ARBA" id="ARBA00022729"/>
    </source>
</evidence>
<feature type="chain" id="PRO_5002349054" description="Leucine-rich repeat-containing N-terminal plant-type domain-containing protein" evidence="4">
    <location>
        <begin position="32"/>
        <end position="130"/>
    </location>
</feature>
<dbReference type="InterPro" id="IPR053211">
    <property type="entry name" value="DNA_repair-toleration"/>
</dbReference>
<dbReference type="Gramene" id="LPERR05G17040.1">
    <property type="protein sequence ID" value="LPERR05G17040.1"/>
    <property type="gene ID" value="LPERR05G17040"/>
</dbReference>
<dbReference type="Pfam" id="PF08263">
    <property type="entry name" value="LRRNT_2"/>
    <property type="match status" value="1"/>
</dbReference>